<evidence type="ECO:0000256" key="1">
    <source>
        <dbReference type="ARBA" id="ARBA00022737"/>
    </source>
</evidence>
<name>A0A8J5CYF5_ZINOF</name>
<comment type="caution">
    <text evidence="4">The sequence shown here is derived from an EMBL/GenBank/DDBJ whole genome shotgun (WGS) entry which is preliminary data.</text>
</comment>
<feature type="repeat" description="PPR" evidence="2">
    <location>
        <begin position="143"/>
        <end position="177"/>
    </location>
</feature>
<dbReference type="OrthoDB" id="185373at2759"/>
<protein>
    <recommendedName>
        <fullName evidence="3">DYW domain-containing protein</fullName>
    </recommendedName>
</protein>
<sequence>MTGAPAEALLEELIRRCATFPHVKQLHAHLLATGLFRRSPRLRVAFLELCSLSPFGDLTHALAAFRSASHTTTNDWNTIIRGIASGPDPASSFVLFSHMLSISPPRPDALTLSFTARAAARSSAGPAALQLHALALRLGLAADVRLLTTLLDAYAKCSLPDAALQLFDEMPLRDVAAWNALLAGLALGPHPHTALALFRRMISSSLPDRESPNEVTIIAAASACAQLGTAQDADAVHEFARQRGLDADIRVRNVLVDTYAKCGALDRALDVFRSTPRKTLVSWNTALMALAMHGHGARALRLFEAEMLPSSGVVPDAITYLAVLCGCVHAGLVDDGLRVFHSMRGVRPTAKHYGAVVDLLGRAGRLAEARALVDAMPFAPDAVLWQTLLGAARTHGDVVLAEHAADALAARGSRTCGEYVLLSNVYAVKARWGDVGRVRDAMQGDDVRKVPGFSYTEVGGELHRFLNGDTHHEQWREIYAKLEEVEARVRALGHVPATEGNVLHDVEEEDKERAIYQHSEKLAMAFALATTPAGTSIQVIKNLRICVDCHAVAKLVSKAYRRVITVRDRARFHRFQDGECSCGDYW</sequence>
<reference evidence="4 5" key="1">
    <citation type="submission" date="2020-08" db="EMBL/GenBank/DDBJ databases">
        <title>Plant Genome Project.</title>
        <authorList>
            <person name="Zhang R.-G."/>
        </authorList>
    </citation>
    <scope>NUCLEOTIDE SEQUENCE [LARGE SCALE GENOMIC DNA]</scope>
    <source>
        <tissue evidence="4">Rhizome</tissue>
    </source>
</reference>
<keyword evidence="1" id="KW-0677">Repeat</keyword>
<proteinExistence type="predicted"/>
<dbReference type="InterPro" id="IPR046848">
    <property type="entry name" value="E_motif"/>
</dbReference>
<organism evidence="4 5">
    <name type="scientific">Zingiber officinale</name>
    <name type="common">Ginger</name>
    <name type="synonym">Amomum zingiber</name>
    <dbReference type="NCBI Taxonomy" id="94328"/>
    <lineage>
        <taxon>Eukaryota</taxon>
        <taxon>Viridiplantae</taxon>
        <taxon>Streptophyta</taxon>
        <taxon>Embryophyta</taxon>
        <taxon>Tracheophyta</taxon>
        <taxon>Spermatophyta</taxon>
        <taxon>Magnoliopsida</taxon>
        <taxon>Liliopsida</taxon>
        <taxon>Zingiberales</taxon>
        <taxon>Zingiberaceae</taxon>
        <taxon>Zingiber</taxon>
    </lineage>
</organism>
<evidence type="ECO:0000313" key="4">
    <source>
        <dbReference type="EMBL" id="KAG6474806.1"/>
    </source>
</evidence>
<dbReference type="InterPro" id="IPR032867">
    <property type="entry name" value="DYW_dom"/>
</dbReference>
<dbReference type="AlphaFoldDB" id="A0A8J5CYF5"/>
<dbReference type="InterPro" id="IPR002885">
    <property type="entry name" value="PPR_rpt"/>
</dbReference>
<feature type="domain" description="DYW" evidence="3">
    <location>
        <begin position="493"/>
        <end position="586"/>
    </location>
</feature>
<evidence type="ECO:0000259" key="3">
    <source>
        <dbReference type="Pfam" id="PF14432"/>
    </source>
</evidence>
<dbReference type="Pfam" id="PF01535">
    <property type="entry name" value="PPR"/>
    <property type="match status" value="4"/>
</dbReference>
<dbReference type="PANTHER" id="PTHR47926:SF408">
    <property type="entry name" value="DYW DOMAIN-CONTAINING PROTEIN"/>
    <property type="match status" value="1"/>
</dbReference>
<dbReference type="Pfam" id="PF20431">
    <property type="entry name" value="E_motif"/>
    <property type="match status" value="1"/>
</dbReference>
<dbReference type="PROSITE" id="PS51375">
    <property type="entry name" value="PPR"/>
    <property type="match status" value="2"/>
</dbReference>
<evidence type="ECO:0000313" key="5">
    <source>
        <dbReference type="Proteomes" id="UP000734854"/>
    </source>
</evidence>
<dbReference type="GO" id="GO:0003723">
    <property type="term" value="F:RNA binding"/>
    <property type="evidence" value="ECO:0007669"/>
    <property type="project" value="InterPro"/>
</dbReference>
<dbReference type="FunFam" id="1.25.40.10:FF:000184">
    <property type="entry name" value="Pentatricopeptide repeat-containing protein, chloroplastic"/>
    <property type="match status" value="1"/>
</dbReference>
<accession>A0A8J5CYF5</accession>
<dbReference type="EMBL" id="JACMSC010000018">
    <property type="protein sequence ID" value="KAG6474806.1"/>
    <property type="molecule type" value="Genomic_DNA"/>
</dbReference>
<dbReference type="InterPro" id="IPR046960">
    <property type="entry name" value="PPR_At4g14850-like_plant"/>
</dbReference>
<evidence type="ECO:0000256" key="2">
    <source>
        <dbReference type="PROSITE-ProRule" id="PRU00708"/>
    </source>
</evidence>
<dbReference type="NCBIfam" id="TIGR00756">
    <property type="entry name" value="PPR"/>
    <property type="match status" value="2"/>
</dbReference>
<gene>
    <name evidence="4" type="ORF">ZIOFF_064021</name>
</gene>
<feature type="repeat" description="PPR" evidence="2">
    <location>
        <begin position="316"/>
        <end position="350"/>
    </location>
</feature>
<dbReference type="GO" id="GO:0008270">
    <property type="term" value="F:zinc ion binding"/>
    <property type="evidence" value="ECO:0007669"/>
    <property type="project" value="InterPro"/>
</dbReference>
<keyword evidence="5" id="KW-1185">Reference proteome</keyword>
<dbReference type="Proteomes" id="UP000734854">
    <property type="component" value="Unassembled WGS sequence"/>
</dbReference>
<dbReference type="Pfam" id="PF14432">
    <property type="entry name" value="DYW_deaminase"/>
    <property type="match status" value="1"/>
</dbReference>
<dbReference type="GO" id="GO:0009451">
    <property type="term" value="P:RNA modification"/>
    <property type="evidence" value="ECO:0007669"/>
    <property type="project" value="InterPro"/>
</dbReference>
<dbReference type="PANTHER" id="PTHR47926">
    <property type="entry name" value="PENTATRICOPEPTIDE REPEAT-CONTAINING PROTEIN"/>
    <property type="match status" value="1"/>
</dbReference>